<proteinExistence type="predicted"/>
<accession>A0A2H0UZF9</accession>
<organism evidence="1 2">
    <name type="scientific">Candidatus Falkowbacteria bacterium CG10_big_fil_rev_8_21_14_0_10_44_15</name>
    <dbReference type="NCBI Taxonomy" id="1974569"/>
    <lineage>
        <taxon>Bacteria</taxon>
        <taxon>Candidatus Falkowiibacteriota</taxon>
    </lineage>
</organism>
<sequence>MTLGAGLGGKTPKYVYKLYKRGRWLFAKKPNGILGIFGKGEISKNNLPAFPSNHNLPRKYKTGGGDDYAIRHFPPALFFPGKLFSPQHEFQVVSGSQGNAVNYAIITKVVQNAH</sequence>
<gene>
    <name evidence="1" type="ORF">COU01_02915</name>
</gene>
<evidence type="ECO:0000313" key="1">
    <source>
        <dbReference type="EMBL" id="PIR92214.1"/>
    </source>
</evidence>
<reference evidence="2" key="1">
    <citation type="submission" date="2017-09" db="EMBL/GenBank/DDBJ databases">
        <title>Depth-based differentiation of microbial function through sediment-hosted aquifers and enrichment of novel symbionts in the deep terrestrial subsurface.</title>
        <authorList>
            <person name="Probst A.J."/>
            <person name="Ladd B."/>
            <person name="Jarett J.K."/>
            <person name="Geller-Mcgrath D.E."/>
            <person name="Sieber C.M.K."/>
            <person name="Emerson J.B."/>
            <person name="Anantharaman K."/>
            <person name="Thomas B.C."/>
            <person name="Malmstrom R."/>
            <person name="Stieglmeier M."/>
            <person name="Klingl A."/>
            <person name="Woyke T."/>
            <person name="Ryan C.M."/>
            <person name="Banfield J.F."/>
        </authorList>
    </citation>
    <scope>NUCLEOTIDE SEQUENCE [LARGE SCALE GENOMIC DNA]</scope>
</reference>
<dbReference type="AlphaFoldDB" id="A0A2H0UZF9"/>
<dbReference type="EMBL" id="PFAT01000036">
    <property type="protein sequence ID" value="PIR92214.1"/>
    <property type="molecule type" value="Genomic_DNA"/>
</dbReference>
<name>A0A2H0UZF9_9BACT</name>
<comment type="caution">
    <text evidence="1">The sequence shown here is derived from an EMBL/GenBank/DDBJ whole genome shotgun (WGS) entry which is preliminary data.</text>
</comment>
<dbReference type="Proteomes" id="UP000228510">
    <property type="component" value="Unassembled WGS sequence"/>
</dbReference>
<evidence type="ECO:0000313" key="2">
    <source>
        <dbReference type="Proteomes" id="UP000228510"/>
    </source>
</evidence>
<protein>
    <submittedName>
        <fullName evidence="1">Uncharacterized protein</fullName>
    </submittedName>
</protein>